<dbReference type="Gene3D" id="1.10.260.40">
    <property type="entry name" value="lambda repressor-like DNA-binding domains"/>
    <property type="match status" value="1"/>
</dbReference>
<dbReference type="SUPFAM" id="SSF47413">
    <property type="entry name" value="lambda repressor-like DNA-binding domains"/>
    <property type="match status" value="1"/>
</dbReference>
<name>A0A1L5PSU7_PSEPU</name>
<dbReference type="EMBL" id="CP018743">
    <property type="protein sequence ID" value="APO83250.1"/>
    <property type="molecule type" value="Genomic_DNA"/>
</dbReference>
<keyword evidence="1" id="KW-0238">DNA-binding</keyword>
<dbReference type="GO" id="GO:0003700">
    <property type="term" value="F:DNA-binding transcription factor activity"/>
    <property type="evidence" value="ECO:0007669"/>
    <property type="project" value="TreeGrafter"/>
</dbReference>
<dbReference type="GO" id="GO:0003677">
    <property type="term" value="F:DNA binding"/>
    <property type="evidence" value="ECO:0007669"/>
    <property type="project" value="UniProtKB-KW"/>
</dbReference>
<feature type="domain" description="HTH cro/C1-type" evidence="2">
    <location>
        <begin position="15"/>
        <end position="69"/>
    </location>
</feature>
<dbReference type="PROSITE" id="PS50943">
    <property type="entry name" value="HTH_CROC1"/>
    <property type="match status" value="1"/>
</dbReference>
<dbReference type="Proteomes" id="UP000185146">
    <property type="component" value="Chromosome"/>
</dbReference>
<dbReference type="EMBL" id="MING01000083">
    <property type="protein sequence ID" value="POG02897.1"/>
    <property type="molecule type" value="Genomic_DNA"/>
</dbReference>
<dbReference type="PANTHER" id="PTHR46797">
    <property type="entry name" value="HTH-TYPE TRANSCRIPTIONAL REGULATOR"/>
    <property type="match status" value="1"/>
</dbReference>
<reference evidence="4 6" key="1">
    <citation type="submission" date="2016-08" db="EMBL/GenBank/DDBJ databases">
        <authorList>
            <person name="Seilhamer J.J."/>
        </authorList>
    </citation>
    <scope>NUCLEOTIDE SEQUENCE [LARGE SCALE GENOMIC DNA]</scope>
    <source>
        <strain evidence="4 6">KH-18-2</strain>
    </source>
</reference>
<evidence type="ECO:0000313" key="6">
    <source>
        <dbReference type="Proteomes" id="UP000237378"/>
    </source>
</evidence>
<dbReference type="PANTHER" id="PTHR46797:SF1">
    <property type="entry name" value="METHYLPHOSPHONATE SYNTHASE"/>
    <property type="match status" value="1"/>
</dbReference>
<dbReference type="InterPro" id="IPR010982">
    <property type="entry name" value="Lambda_DNA-bd_dom_sf"/>
</dbReference>
<dbReference type="RefSeq" id="WP_075045762.1">
    <property type="nucleotide sequence ID" value="NZ_CP018743.1"/>
</dbReference>
<evidence type="ECO:0000313" key="3">
    <source>
        <dbReference type="EMBL" id="APO83250.1"/>
    </source>
</evidence>
<protein>
    <submittedName>
        <fullName evidence="3">Transcriptional regulator</fullName>
    </submittedName>
</protein>
<evidence type="ECO:0000259" key="2">
    <source>
        <dbReference type="PROSITE" id="PS50943"/>
    </source>
</evidence>
<evidence type="ECO:0000313" key="4">
    <source>
        <dbReference type="EMBL" id="POG02897.1"/>
    </source>
</evidence>
<evidence type="ECO:0000256" key="1">
    <source>
        <dbReference type="ARBA" id="ARBA00023125"/>
    </source>
</evidence>
<dbReference type="InterPro" id="IPR001387">
    <property type="entry name" value="Cro/C1-type_HTH"/>
</dbReference>
<sequence length="113" mass="12529">MPVKEPSPQHIGRQLAKYRRAQGFTQAQVGEHLEIGTEAVSRMERGKVELTVPKLLQLADMYGCPADELLLAISPRPQDQGQKIASLIKDLGETDKQFALDLLQTVTAHLAQR</sequence>
<dbReference type="CDD" id="cd00093">
    <property type="entry name" value="HTH_XRE"/>
    <property type="match status" value="1"/>
</dbReference>
<dbReference type="InterPro" id="IPR050807">
    <property type="entry name" value="TransReg_Diox_bact_type"/>
</dbReference>
<dbReference type="SMART" id="SM00530">
    <property type="entry name" value="HTH_XRE"/>
    <property type="match status" value="1"/>
</dbReference>
<reference evidence="4 6" key="3">
    <citation type="submission" date="2018-03" db="EMBL/GenBank/DDBJ databases">
        <title>Draft genome of Pseudomonas putida strain KH-18-2.</title>
        <authorList>
            <person name="Yoshizawa S."/>
            <person name="Khan N.H."/>
            <person name="Nishimura M."/>
            <person name="Chiura H.X."/>
            <person name="Ogura Y."/>
            <person name="Hayashi T."/>
            <person name="Kogure K."/>
        </authorList>
    </citation>
    <scope>NUCLEOTIDE SEQUENCE [LARGE SCALE GENOMIC DNA]</scope>
    <source>
        <strain evidence="4 6">KH-18-2</strain>
    </source>
</reference>
<gene>
    <name evidence="4" type="ORF">BGP82_16440</name>
    <name evidence="3" type="ORF">BL240_18080</name>
</gene>
<dbReference type="Proteomes" id="UP000237378">
    <property type="component" value="Unassembled WGS sequence"/>
</dbReference>
<dbReference type="AlphaFoldDB" id="A0A1L5PSU7"/>
<evidence type="ECO:0000313" key="5">
    <source>
        <dbReference type="Proteomes" id="UP000185146"/>
    </source>
</evidence>
<accession>A0A1L5PSU7</accession>
<proteinExistence type="predicted"/>
<dbReference type="GO" id="GO:0005829">
    <property type="term" value="C:cytosol"/>
    <property type="evidence" value="ECO:0007669"/>
    <property type="project" value="TreeGrafter"/>
</dbReference>
<dbReference type="Pfam" id="PF13560">
    <property type="entry name" value="HTH_31"/>
    <property type="match status" value="1"/>
</dbReference>
<organism evidence="3 5">
    <name type="scientific">Pseudomonas putida</name>
    <name type="common">Arthrobacter siderocapsulatus</name>
    <dbReference type="NCBI Taxonomy" id="303"/>
    <lineage>
        <taxon>Bacteria</taxon>
        <taxon>Pseudomonadati</taxon>
        <taxon>Pseudomonadota</taxon>
        <taxon>Gammaproteobacteria</taxon>
        <taxon>Pseudomonadales</taxon>
        <taxon>Pseudomonadaceae</taxon>
        <taxon>Pseudomonas</taxon>
    </lineage>
</organism>
<reference evidence="3 5" key="2">
    <citation type="submission" date="2016-12" db="EMBL/GenBank/DDBJ databases">
        <title>Draft Genome Sequence of Mercury Resistant Pseudomonas DRA525.</title>
        <authorList>
            <person name="Drace K.M."/>
        </authorList>
    </citation>
    <scope>NUCLEOTIDE SEQUENCE [LARGE SCALE GENOMIC DNA]</scope>
    <source>
        <strain evidence="3 5">DRA525</strain>
    </source>
</reference>